<gene>
    <name evidence="2" type="ORF">Strain138_001598</name>
    <name evidence="3" type="ORF">Strain318_001597</name>
</gene>
<evidence type="ECO:0000313" key="2">
    <source>
        <dbReference type="EMBL" id="WKW12314.1"/>
    </source>
</evidence>
<dbReference type="Proteomes" id="UP001229955">
    <property type="component" value="Chromosome"/>
</dbReference>
<evidence type="ECO:0000313" key="3">
    <source>
        <dbReference type="EMBL" id="WKW15221.1"/>
    </source>
</evidence>
<dbReference type="InterPro" id="IPR004155">
    <property type="entry name" value="PBS_lyase_HEAT"/>
</dbReference>
<dbReference type="InterPro" id="IPR016024">
    <property type="entry name" value="ARM-type_fold"/>
</dbReference>
<dbReference type="SUPFAM" id="SSF48371">
    <property type="entry name" value="ARM repeat"/>
    <property type="match status" value="1"/>
</dbReference>
<dbReference type="RefSeq" id="WP_367885191.1">
    <property type="nucleotide sequence ID" value="NZ_CP130612.1"/>
</dbReference>
<sequence length="595" mass="65179">MTDPAATETVEAPPCPPAVVEDALRVFDKAIKAYQLYLPNNAQHQKAMAAAKAALAPLWQHMGSLVLQVTDTELKWYGVVVNSHPEKGGDSLPWLLFKDGLREMIWFPGFEDEEMERFLAIIPKVRHAQPHEDDLLTLLWEQDFQCLKYRYVEINDPAAPLDPDANAGRWPAPAGAAFEPPTQAIEEAKQAIDEGQEETTEEQGKAGDGAKPPRPPGIVSMDDFDATLYFLDPNEIEYLRQETEREYALDLRKLVLQALLDIFELQVDALVREEIVGDLEALVIHMLAAGQFSNVAYLLKEIEGTMQRAREVRPQERERLGKLSDRLSHPDALSQMIQALEESTRLPAKDDLIQLFAQLKPTALGTILDFIDRSQNTELKPLLEASAERLAQSNTSELVRLVKDAKTSVAREAIRRAGSMRTAAAVPSLGEVLASGAERPVRAACVTALMDIGTPGALSALEAALLDPERDIRLTVIRALTARTHRPALQKVQAIITGGGTKDMDRTERIALFEYYGSICGDAGIATLDPILTVKGGLFAKKEDPELRACAAVALGRINSDASRAVLQKSANDKDVIVRNAVTRALRGPAAGSAT</sequence>
<dbReference type="Pfam" id="PF13646">
    <property type="entry name" value="HEAT_2"/>
    <property type="match status" value="2"/>
</dbReference>
<dbReference type="Gene3D" id="1.25.10.10">
    <property type="entry name" value="Leucine-rich Repeat Variant"/>
    <property type="match status" value="2"/>
</dbReference>
<dbReference type="EMBL" id="CP130612">
    <property type="protein sequence ID" value="WKW12314.1"/>
    <property type="molecule type" value="Genomic_DNA"/>
</dbReference>
<protein>
    <submittedName>
        <fullName evidence="2">HEAT repeat domain-containing protein</fullName>
    </submittedName>
</protein>
<dbReference type="AlphaFoldDB" id="A0AA49Q524"/>
<keyword evidence="4" id="KW-1185">Reference proteome</keyword>
<feature type="region of interest" description="Disordered" evidence="1">
    <location>
        <begin position="191"/>
        <end position="216"/>
    </location>
</feature>
<evidence type="ECO:0000256" key="1">
    <source>
        <dbReference type="SAM" id="MobiDB-lite"/>
    </source>
</evidence>
<accession>A0AA49Q7X1</accession>
<name>A0AA49Q524_9BACT</name>
<dbReference type="EMBL" id="CP130613">
    <property type="protein sequence ID" value="WKW15221.1"/>
    <property type="molecule type" value="Genomic_DNA"/>
</dbReference>
<evidence type="ECO:0000313" key="4">
    <source>
        <dbReference type="Proteomes" id="UP001229955"/>
    </source>
</evidence>
<dbReference type="InterPro" id="IPR011989">
    <property type="entry name" value="ARM-like"/>
</dbReference>
<dbReference type="KEGG" id="pspc:Strain318_001597"/>
<accession>A0AA49Q524</accession>
<reference evidence="2" key="1">
    <citation type="submission" date="2023-07" db="EMBL/GenBank/DDBJ databases">
        <authorList>
            <person name="Haufschild T."/>
            <person name="Kallscheuer N."/>
            <person name="Hammer J."/>
            <person name="Kohn T."/>
            <person name="Kabuu M."/>
            <person name="Jogler M."/>
            <person name="Wohfarth N."/>
            <person name="Heuer A."/>
            <person name="Rohde M."/>
            <person name="van Teeseling M.C.F."/>
            <person name="Jogler C."/>
        </authorList>
    </citation>
    <scope>NUCLEOTIDE SEQUENCE</scope>
    <source>
        <strain evidence="2">Strain 138</strain>
        <strain evidence="3">Strain 318</strain>
    </source>
</reference>
<organism evidence="2">
    <name type="scientific">Pseudogemmatithrix spongiicola</name>
    <dbReference type="NCBI Taxonomy" id="3062599"/>
    <lineage>
        <taxon>Bacteria</taxon>
        <taxon>Pseudomonadati</taxon>
        <taxon>Gemmatimonadota</taxon>
        <taxon>Gemmatimonadia</taxon>
        <taxon>Gemmatimonadales</taxon>
        <taxon>Gemmatimonadaceae</taxon>
        <taxon>Pseudogemmatithrix</taxon>
    </lineage>
</organism>
<dbReference type="SMART" id="SM00567">
    <property type="entry name" value="EZ_HEAT"/>
    <property type="match status" value="3"/>
</dbReference>
<proteinExistence type="predicted"/>